<sequence length="122" mass="13962">MVQFCYHKVAPRPKAGGHWQKWGPVWLVLLATVLTMAQPLAVLFIYVGEVGYPEHKMWTSGWFPNTPLGITLYLFKWLGMVLLIVGVFQVTQLHVKIRKRWRQIRGERDAVAPAAAEEECTS</sequence>
<evidence type="ECO:0008006" key="4">
    <source>
        <dbReference type="Google" id="ProtNLM"/>
    </source>
</evidence>
<name>A0ABN9VHE8_9DINO</name>
<feature type="transmembrane region" description="Helical" evidence="1">
    <location>
        <begin position="68"/>
        <end position="90"/>
    </location>
</feature>
<comment type="caution">
    <text evidence="2">The sequence shown here is derived from an EMBL/GenBank/DDBJ whole genome shotgun (WGS) entry which is preliminary data.</text>
</comment>
<organism evidence="2 3">
    <name type="scientific">Prorocentrum cordatum</name>
    <dbReference type="NCBI Taxonomy" id="2364126"/>
    <lineage>
        <taxon>Eukaryota</taxon>
        <taxon>Sar</taxon>
        <taxon>Alveolata</taxon>
        <taxon>Dinophyceae</taxon>
        <taxon>Prorocentrales</taxon>
        <taxon>Prorocentraceae</taxon>
        <taxon>Prorocentrum</taxon>
    </lineage>
</organism>
<gene>
    <name evidence="2" type="ORF">PCOR1329_LOCUS58020</name>
</gene>
<reference evidence="2" key="1">
    <citation type="submission" date="2023-10" db="EMBL/GenBank/DDBJ databases">
        <authorList>
            <person name="Chen Y."/>
            <person name="Shah S."/>
            <person name="Dougan E. K."/>
            <person name="Thang M."/>
            <person name="Chan C."/>
        </authorList>
    </citation>
    <scope>NUCLEOTIDE SEQUENCE [LARGE SCALE GENOMIC DNA]</scope>
</reference>
<dbReference type="EMBL" id="CAUYUJ010017180">
    <property type="protein sequence ID" value="CAK0872600.1"/>
    <property type="molecule type" value="Genomic_DNA"/>
</dbReference>
<evidence type="ECO:0000313" key="2">
    <source>
        <dbReference type="EMBL" id="CAK0872600.1"/>
    </source>
</evidence>
<protein>
    <recommendedName>
        <fullName evidence="4">Very-long-chain 3-oxoacyl-CoA synthase</fullName>
    </recommendedName>
</protein>
<evidence type="ECO:0000313" key="3">
    <source>
        <dbReference type="Proteomes" id="UP001189429"/>
    </source>
</evidence>
<dbReference type="Proteomes" id="UP001189429">
    <property type="component" value="Unassembled WGS sequence"/>
</dbReference>
<keyword evidence="3" id="KW-1185">Reference proteome</keyword>
<keyword evidence="1" id="KW-0472">Membrane</keyword>
<feature type="transmembrane region" description="Helical" evidence="1">
    <location>
        <begin position="25"/>
        <end position="48"/>
    </location>
</feature>
<proteinExistence type="predicted"/>
<accession>A0ABN9VHE8</accession>
<evidence type="ECO:0000256" key="1">
    <source>
        <dbReference type="SAM" id="Phobius"/>
    </source>
</evidence>
<keyword evidence="1" id="KW-0812">Transmembrane</keyword>
<keyword evidence="1" id="KW-1133">Transmembrane helix</keyword>